<feature type="domain" description="At1g61320/AtMIF1 LRR" evidence="1">
    <location>
        <begin position="21"/>
        <end position="162"/>
    </location>
</feature>
<dbReference type="PANTHER" id="PTHR34145:SF38">
    <property type="entry name" value="EXPRESSED PROTEIN"/>
    <property type="match status" value="1"/>
</dbReference>
<dbReference type="AlphaFoldDB" id="A0A8T0RK35"/>
<gene>
    <name evidence="2" type="ORF">PVAP13_5NG121916</name>
</gene>
<evidence type="ECO:0000313" key="2">
    <source>
        <dbReference type="EMBL" id="KAG2586562.1"/>
    </source>
</evidence>
<dbReference type="InterPro" id="IPR053772">
    <property type="entry name" value="At1g61320/At1g61330-like"/>
</dbReference>
<sequence>MLSLMLVPSFRPCFQMLKHSPVTIRSFDEIDSTPMVPDKFLHLKYLHVCFAGRAFSPAYDYLSLVSFFDASPLLETFILSRRLKHNSVFEGRFHPRQMPEYRHEKLKTVKISGFCSARSMIELTYHILENAPSLKRLTLDTTDGAARYLGKSSKCTMMWTDMSGVSSGMLKAPSILVFYARRQMIAR</sequence>
<protein>
    <recommendedName>
        <fullName evidence="1">At1g61320/AtMIF1 LRR domain-containing protein</fullName>
    </recommendedName>
</protein>
<comment type="caution">
    <text evidence="2">The sequence shown here is derived from an EMBL/GenBank/DDBJ whole genome shotgun (WGS) entry which is preliminary data.</text>
</comment>
<dbReference type="PANTHER" id="PTHR34145">
    <property type="entry name" value="OS02G0105600 PROTEIN"/>
    <property type="match status" value="1"/>
</dbReference>
<proteinExistence type="predicted"/>
<accession>A0A8T0RK35</accession>
<evidence type="ECO:0000313" key="3">
    <source>
        <dbReference type="Proteomes" id="UP000823388"/>
    </source>
</evidence>
<keyword evidence="3" id="KW-1185">Reference proteome</keyword>
<dbReference type="InterPro" id="IPR055357">
    <property type="entry name" value="LRR_At1g61320_AtMIF1"/>
</dbReference>
<dbReference type="EMBL" id="CM029046">
    <property type="protein sequence ID" value="KAG2586562.1"/>
    <property type="molecule type" value="Genomic_DNA"/>
</dbReference>
<dbReference type="Pfam" id="PF23622">
    <property type="entry name" value="LRR_At1g61320_AtMIF1"/>
    <property type="match status" value="1"/>
</dbReference>
<evidence type="ECO:0000259" key="1">
    <source>
        <dbReference type="Pfam" id="PF23622"/>
    </source>
</evidence>
<name>A0A8T0RK35_PANVG</name>
<dbReference type="Proteomes" id="UP000823388">
    <property type="component" value="Chromosome 5N"/>
</dbReference>
<organism evidence="2 3">
    <name type="scientific">Panicum virgatum</name>
    <name type="common">Blackwell switchgrass</name>
    <dbReference type="NCBI Taxonomy" id="38727"/>
    <lineage>
        <taxon>Eukaryota</taxon>
        <taxon>Viridiplantae</taxon>
        <taxon>Streptophyta</taxon>
        <taxon>Embryophyta</taxon>
        <taxon>Tracheophyta</taxon>
        <taxon>Spermatophyta</taxon>
        <taxon>Magnoliopsida</taxon>
        <taxon>Liliopsida</taxon>
        <taxon>Poales</taxon>
        <taxon>Poaceae</taxon>
        <taxon>PACMAD clade</taxon>
        <taxon>Panicoideae</taxon>
        <taxon>Panicodae</taxon>
        <taxon>Paniceae</taxon>
        <taxon>Panicinae</taxon>
        <taxon>Panicum</taxon>
        <taxon>Panicum sect. Hiantes</taxon>
    </lineage>
</organism>
<reference evidence="2" key="1">
    <citation type="submission" date="2020-05" db="EMBL/GenBank/DDBJ databases">
        <title>WGS assembly of Panicum virgatum.</title>
        <authorList>
            <person name="Lovell J.T."/>
            <person name="Jenkins J."/>
            <person name="Shu S."/>
            <person name="Juenger T.E."/>
            <person name="Schmutz J."/>
        </authorList>
    </citation>
    <scope>NUCLEOTIDE SEQUENCE</scope>
    <source>
        <strain evidence="2">AP13</strain>
    </source>
</reference>